<dbReference type="AlphaFoldDB" id="A0A5B7ETG0"/>
<comment type="caution">
    <text evidence="1">The sequence shown here is derived from an EMBL/GenBank/DDBJ whole genome shotgun (WGS) entry which is preliminary data.</text>
</comment>
<evidence type="ECO:0000313" key="2">
    <source>
        <dbReference type="Proteomes" id="UP000324222"/>
    </source>
</evidence>
<evidence type="ECO:0000313" key="1">
    <source>
        <dbReference type="EMBL" id="MPC37951.1"/>
    </source>
</evidence>
<accession>A0A5B7ETG0</accession>
<name>A0A5B7ETG0_PORTR</name>
<reference evidence="1 2" key="1">
    <citation type="submission" date="2019-05" db="EMBL/GenBank/DDBJ databases">
        <title>Another draft genome of Portunus trituberculatus and its Hox gene families provides insights of decapod evolution.</title>
        <authorList>
            <person name="Jeong J.-H."/>
            <person name="Song I."/>
            <person name="Kim S."/>
            <person name="Choi T."/>
            <person name="Kim D."/>
            <person name="Ryu S."/>
            <person name="Kim W."/>
        </authorList>
    </citation>
    <scope>NUCLEOTIDE SEQUENCE [LARGE SCALE GENOMIC DNA]</scope>
    <source>
        <tissue evidence="1">Muscle</tissue>
    </source>
</reference>
<sequence length="106" mass="11488">MWRLETRLTHTVNTDGVAGPSNTGGSVNSMYWYGGDGCRLVIPKVSRTSSLPLKGAFPQHCSAGKVTPHSCGCRLGGINYPSPGWVGLGQEDNLSQGDHRTRRFER</sequence>
<protein>
    <submittedName>
        <fullName evidence="1">Uncharacterized protein</fullName>
    </submittedName>
</protein>
<keyword evidence="2" id="KW-1185">Reference proteome</keyword>
<organism evidence="1 2">
    <name type="scientific">Portunus trituberculatus</name>
    <name type="common">Swimming crab</name>
    <name type="synonym">Neptunus trituberculatus</name>
    <dbReference type="NCBI Taxonomy" id="210409"/>
    <lineage>
        <taxon>Eukaryota</taxon>
        <taxon>Metazoa</taxon>
        <taxon>Ecdysozoa</taxon>
        <taxon>Arthropoda</taxon>
        <taxon>Crustacea</taxon>
        <taxon>Multicrustacea</taxon>
        <taxon>Malacostraca</taxon>
        <taxon>Eumalacostraca</taxon>
        <taxon>Eucarida</taxon>
        <taxon>Decapoda</taxon>
        <taxon>Pleocyemata</taxon>
        <taxon>Brachyura</taxon>
        <taxon>Eubrachyura</taxon>
        <taxon>Portunoidea</taxon>
        <taxon>Portunidae</taxon>
        <taxon>Portuninae</taxon>
        <taxon>Portunus</taxon>
    </lineage>
</organism>
<gene>
    <name evidence="1" type="ORF">E2C01_031447</name>
</gene>
<dbReference type="Proteomes" id="UP000324222">
    <property type="component" value="Unassembled WGS sequence"/>
</dbReference>
<proteinExistence type="predicted"/>
<dbReference type="EMBL" id="VSRR010003932">
    <property type="protein sequence ID" value="MPC37951.1"/>
    <property type="molecule type" value="Genomic_DNA"/>
</dbReference>